<gene>
    <name evidence="3" type="ORF">PENTCL1PPCAC_18115</name>
</gene>
<evidence type="ECO:0000256" key="2">
    <source>
        <dbReference type="SAM" id="Phobius"/>
    </source>
</evidence>
<accession>A0AAV5TNW2</accession>
<feature type="transmembrane region" description="Helical" evidence="2">
    <location>
        <begin position="73"/>
        <end position="94"/>
    </location>
</feature>
<keyword evidence="2" id="KW-0812">Transmembrane</keyword>
<evidence type="ECO:0008006" key="5">
    <source>
        <dbReference type="Google" id="ProtNLM"/>
    </source>
</evidence>
<organism evidence="3 4">
    <name type="scientific">Pristionchus entomophagus</name>
    <dbReference type="NCBI Taxonomy" id="358040"/>
    <lineage>
        <taxon>Eukaryota</taxon>
        <taxon>Metazoa</taxon>
        <taxon>Ecdysozoa</taxon>
        <taxon>Nematoda</taxon>
        <taxon>Chromadorea</taxon>
        <taxon>Rhabditida</taxon>
        <taxon>Rhabditina</taxon>
        <taxon>Diplogasteromorpha</taxon>
        <taxon>Diplogasteroidea</taxon>
        <taxon>Neodiplogasteridae</taxon>
        <taxon>Pristionchus</taxon>
    </lineage>
</organism>
<feature type="non-terminal residue" evidence="3">
    <location>
        <position position="315"/>
    </location>
</feature>
<feature type="transmembrane region" description="Helical" evidence="2">
    <location>
        <begin position="244"/>
        <end position="265"/>
    </location>
</feature>
<dbReference type="Proteomes" id="UP001432027">
    <property type="component" value="Unassembled WGS sequence"/>
</dbReference>
<proteinExistence type="inferred from homology"/>
<dbReference type="AlphaFoldDB" id="A0AAV5TNW2"/>
<evidence type="ECO:0000313" key="4">
    <source>
        <dbReference type="Proteomes" id="UP001432027"/>
    </source>
</evidence>
<dbReference type="PANTHER" id="PTHR23128:SF132">
    <property type="entry name" value="SERPENTINE RECEPTOR, CLASS E (EPSILON)-RELATED"/>
    <property type="match status" value="1"/>
</dbReference>
<dbReference type="EMBL" id="BTSX01000004">
    <property type="protein sequence ID" value="GMS95940.1"/>
    <property type="molecule type" value="Genomic_DNA"/>
</dbReference>
<feature type="transmembrane region" description="Helical" evidence="2">
    <location>
        <begin position="185"/>
        <end position="206"/>
    </location>
</feature>
<dbReference type="InterPro" id="IPR004151">
    <property type="entry name" value="7TM_GPCR_serpentine_rcpt_Sre"/>
</dbReference>
<feature type="transmembrane region" description="Helical" evidence="2">
    <location>
        <begin position="277"/>
        <end position="297"/>
    </location>
</feature>
<reference evidence="3" key="1">
    <citation type="submission" date="2023-10" db="EMBL/GenBank/DDBJ databases">
        <title>Genome assembly of Pristionchus species.</title>
        <authorList>
            <person name="Yoshida K."/>
            <person name="Sommer R.J."/>
        </authorList>
    </citation>
    <scope>NUCLEOTIDE SEQUENCE</scope>
    <source>
        <strain evidence="3">RS0144</strain>
    </source>
</reference>
<dbReference type="GO" id="GO:0016020">
    <property type="term" value="C:membrane"/>
    <property type="evidence" value="ECO:0007669"/>
    <property type="project" value="InterPro"/>
</dbReference>
<comment type="caution">
    <text evidence="3">The sequence shown here is derived from an EMBL/GenBank/DDBJ whole genome shotgun (WGS) entry which is preliminary data.</text>
</comment>
<dbReference type="GO" id="GO:0007606">
    <property type="term" value="P:sensory perception of chemical stimulus"/>
    <property type="evidence" value="ECO:0007669"/>
    <property type="project" value="InterPro"/>
</dbReference>
<sequence length="315" mass="36253">MFYNCNPNRTNPECRSLAVFGELRFVESGLSSIFYIVMCFLELAVLVFITFIIILMLRIIWNSHSYHINMMIIFKYLISHIFIYTFSSMIILMYQTGVLGATGDPIHPIDVLLLVSSILRYYQLFGCVFMLATFLCERIAATVFIHDYELHERAYISVGLLTIVSICSIFISIDITFFSTIWIEWGVVIGSVLIISFTFVASALLYHRNVRLAEILDSKTDSYSLSVRFQLKENFRAFKLLRDITLSSTVGIVISALFIAVAMMYRENKNVEALFGQAFNVLHSITFLSALFQSIWAEPKWKRQFKNLLGLFVIE</sequence>
<evidence type="ECO:0000256" key="1">
    <source>
        <dbReference type="ARBA" id="ARBA00006803"/>
    </source>
</evidence>
<protein>
    <recommendedName>
        <fullName evidence="5">G protein-coupled receptor</fullName>
    </recommendedName>
</protein>
<dbReference type="Pfam" id="PF03125">
    <property type="entry name" value="Sre"/>
    <property type="match status" value="1"/>
</dbReference>
<comment type="similarity">
    <text evidence="1">Belongs to the nematode receptor-like protein sre family.</text>
</comment>
<feature type="transmembrane region" description="Helical" evidence="2">
    <location>
        <begin position="33"/>
        <end position="61"/>
    </location>
</feature>
<dbReference type="PANTHER" id="PTHR23128">
    <property type="entry name" value="SERPENTINE RECEPTOR, CLASS E (EPSILON)-RELATED"/>
    <property type="match status" value="1"/>
</dbReference>
<feature type="transmembrane region" description="Helical" evidence="2">
    <location>
        <begin position="154"/>
        <end position="173"/>
    </location>
</feature>
<feature type="transmembrane region" description="Helical" evidence="2">
    <location>
        <begin position="121"/>
        <end position="145"/>
    </location>
</feature>
<keyword evidence="2" id="KW-1133">Transmembrane helix</keyword>
<evidence type="ECO:0000313" key="3">
    <source>
        <dbReference type="EMBL" id="GMS95940.1"/>
    </source>
</evidence>
<keyword evidence="4" id="KW-1185">Reference proteome</keyword>
<name>A0AAV5TNW2_9BILA</name>
<keyword evidence="2" id="KW-0472">Membrane</keyword>